<keyword evidence="1" id="KW-0862">Zinc</keyword>
<organism evidence="3">
    <name type="scientific">Pyramimonas orientalis virus</name>
    <name type="common">PoV01</name>
    <dbReference type="NCBI Taxonomy" id="455367"/>
    <lineage>
        <taxon>Viruses</taxon>
        <taxon>Varidnaviria</taxon>
        <taxon>Bamfordvirae</taxon>
        <taxon>Nucleocytoviricota</taxon>
        <taxon>Megaviricetes</taxon>
        <taxon>Imitervirales</taxon>
        <taxon>Allomimiviridae</taxon>
        <taxon>Heliosvirus</taxon>
        <taxon>Heliosvirus raunefjordenense</taxon>
    </lineage>
</organism>
<dbReference type="EMBL" id="MT663540">
    <property type="protein sequence ID" value="QOI90568.1"/>
    <property type="molecule type" value="Genomic_DNA"/>
</dbReference>
<proteinExistence type="predicted"/>
<evidence type="ECO:0000313" key="3">
    <source>
        <dbReference type="EMBL" id="QOI90568.1"/>
    </source>
</evidence>
<name>A0A7M3UP95_POV01</name>
<dbReference type="InterPro" id="IPR013087">
    <property type="entry name" value="Znf_C2H2_type"/>
</dbReference>
<dbReference type="GO" id="GO:0008270">
    <property type="term" value="F:zinc ion binding"/>
    <property type="evidence" value="ECO:0007669"/>
    <property type="project" value="UniProtKB-KW"/>
</dbReference>
<gene>
    <name evidence="3" type="ORF">HWQ62_00437</name>
</gene>
<organismHost>
    <name type="scientific">Pyramimonas plurioculata</name>
    <dbReference type="NCBI Taxonomy" id="36893"/>
</organismHost>
<dbReference type="PROSITE" id="PS51257">
    <property type="entry name" value="PROKAR_LIPOPROTEIN"/>
    <property type="match status" value="1"/>
</dbReference>
<accession>A0A7M3UP95</accession>
<protein>
    <recommendedName>
        <fullName evidence="2">C2H2-type domain-containing protein</fullName>
    </recommendedName>
</protein>
<evidence type="ECO:0000256" key="1">
    <source>
        <dbReference type="PROSITE-ProRule" id="PRU00042"/>
    </source>
</evidence>
<sequence>MPPTNKCNICLKKFASYHNLFTHLQFTQSCSPHKSKKSTKRNNFGNEDTQAIVIHPSTFEKLHSLVQLEKQTIIQTIDFIYFNPNFPQNQTIKYNNIGDANILVSKNNEWKNVPYESAINSILHNVETVYLEFLKHLNTQTHNFTTIVDYANHIEHMMFKYFKYTCDNIIQYKTNIINQYNIDTKKARIAQKLKDQDDFIKFMDYAHAYRNTHAQL</sequence>
<reference evidence="3" key="1">
    <citation type="submission" date="2020-06" db="EMBL/GenBank/DDBJ databases">
        <title>Lateral gene transfer of anion-conducting channel rhodopsins between green algae and giant viruses.</title>
        <authorList>
            <person name="Rozenberg A."/>
            <person name="Oppermann J."/>
            <person name="Wietek J."/>
            <person name="Fernandez Lahore R.G."/>
            <person name="Sandaa R.-A."/>
            <person name="Bratbak G."/>
            <person name="Hegemann P."/>
            <person name="Beja O."/>
        </authorList>
    </citation>
    <scope>NUCLEOTIDE SEQUENCE</scope>
    <source>
        <strain evidence="3">01B</strain>
    </source>
</reference>
<keyword evidence="1" id="KW-0863">Zinc-finger</keyword>
<evidence type="ECO:0000259" key="2">
    <source>
        <dbReference type="PROSITE" id="PS50157"/>
    </source>
</evidence>
<feature type="domain" description="C2H2-type" evidence="2">
    <location>
        <begin position="5"/>
        <end position="38"/>
    </location>
</feature>
<dbReference type="PROSITE" id="PS50157">
    <property type="entry name" value="ZINC_FINGER_C2H2_2"/>
    <property type="match status" value="1"/>
</dbReference>
<keyword evidence="1" id="KW-0479">Metal-binding</keyword>